<protein>
    <submittedName>
        <fullName evidence="6">Syntaxin-binding protein 5</fullName>
    </submittedName>
</protein>
<dbReference type="GO" id="GO:0045159">
    <property type="term" value="F:myosin II binding"/>
    <property type="evidence" value="ECO:0007669"/>
    <property type="project" value="TreeGrafter"/>
</dbReference>
<dbReference type="GO" id="GO:0005886">
    <property type="term" value="C:plasma membrane"/>
    <property type="evidence" value="ECO:0007669"/>
    <property type="project" value="TreeGrafter"/>
</dbReference>
<dbReference type="OrthoDB" id="19944at2759"/>
<dbReference type="InterPro" id="IPR000664">
    <property type="entry name" value="Lethal2_giant"/>
</dbReference>
<accession>A0A5N5SR35</accession>
<feature type="domain" description="Lethal giant larvae homologue 2" evidence="5">
    <location>
        <begin position="140"/>
        <end position="235"/>
    </location>
</feature>
<dbReference type="SMART" id="SM00320">
    <property type="entry name" value="WD40"/>
    <property type="match status" value="3"/>
</dbReference>
<reference evidence="6 7" key="1">
    <citation type="journal article" date="2019" name="PLoS Biol.">
        <title>Sex chromosomes control vertical transmission of feminizing Wolbachia symbionts in an isopod.</title>
        <authorList>
            <person name="Becking T."/>
            <person name="Chebbi M.A."/>
            <person name="Giraud I."/>
            <person name="Moumen B."/>
            <person name="Laverre T."/>
            <person name="Caubet Y."/>
            <person name="Peccoud J."/>
            <person name="Gilbert C."/>
            <person name="Cordaux R."/>
        </authorList>
    </citation>
    <scope>NUCLEOTIDE SEQUENCE [LARGE SCALE GENOMIC DNA]</scope>
    <source>
        <strain evidence="6">ANa2</strain>
        <tissue evidence="6">Whole body excluding digestive tract and cuticle</tissue>
    </source>
</reference>
<dbReference type="InterPro" id="IPR036322">
    <property type="entry name" value="WD40_repeat_dom_sf"/>
</dbReference>
<dbReference type="GO" id="GO:0006893">
    <property type="term" value="P:Golgi to plasma membrane transport"/>
    <property type="evidence" value="ECO:0007669"/>
    <property type="project" value="TreeGrafter"/>
</dbReference>
<dbReference type="Proteomes" id="UP000326759">
    <property type="component" value="Unassembled WGS sequence"/>
</dbReference>
<evidence type="ECO:0000313" key="7">
    <source>
        <dbReference type="Proteomes" id="UP000326759"/>
    </source>
</evidence>
<sequence>ITYINLPFQSKWLYVGTEKGNIHVVNIEVFQLSGYIINWNKAIEISRKTHPGAVVHISDCPLLIGFETGLVVVWDLRTRVADARFTSADPLRSISWHHEGKQFMCSHTDGSLTTWVVKQTTPKPTNIIYPHAKVNKDGKQETCKTIQKVEWTTSKTSESFVIFSGGLTNDLAGRTPSITVMHGKTTTVLEMEHNVVDFITLCETPWAYDHDEPYALVVLLQNDLVVVDLHSQGYPCFANPYSMDLHESPVTCCSYLADCPADLIPALYPIGARSQKRTGFSDREWPISGGEWGSTSCSYSELIITGHADGSLKFWDASSVSFQILYKLKTSKVFEKPKTKSVDGEEDPFAVQQIALCPESRLLCIAGATTHVIFFKFSKQETSGEVTCLEIPIVYEAYDSGNASPEYDFPSQASVEYVVPIHVRGGIQKKPPGYQAELNCLWE</sequence>
<evidence type="ECO:0000256" key="2">
    <source>
        <dbReference type="ARBA" id="ARBA00022483"/>
    </source>
</evidence>
<evidence type="ECO:0000256" key="1">
    <source>
        <dbReference type="ARBA" id="ARBA00008070"/>
    </source>
</evidence>
<evidence type="ECO:0000313" key="6">
    <source>
        <dbReference type="EMBL" id="KAB7496615.1"/>
    </source>
</evidence>
<dbReference type="PRINTS" id="PR00962">
    <property type="entry name" value="LETHAL2GIANT"/>
</dbReference>
<dbReference type="GO" id="GO:0019905">
    <property type="term" value="F:syntaxin binding"/>
    <property type="evidence" value="ECO:0007669"/>
    <property type="project" value="TreeGrafter"/>
</dbReference>
<evidence type="ECO:0000256" key="4">
    <source>
        <dbReference type="ARBA" id="ARBA00022737"/>
    </source>
</evidence>
<gene>
    <name evidence="6" type="primary">Stxbp5</name>
    <name evidence="6" type="ORF">Anas_07319</name>
</gene>
<keyword evidence="2" id="KW-0268">Exocytosis</keyword>
<keyword evidence="3" id="KW-0853">WD repeat</keyword>
<dbReference type="AlphaFoldDB" id="A0A5N5SR35"/>
<dbReference type="InterPro" id="IPR013577">
    <property type="entry name" value="LLGL2"/>
</dbReference>
<keyword evidence="4" id="KW-0677">Repeat</keyword>
<comment type="caution">
    <text evidence="6">The sequence shown here is derived from an EMBL/GenBank/DDBJ whole genome shotgun (WGS) entry which is preliminary data.</text>
</comment>
<feature type="non-terminal residue" evidence="6">
    <location>
        <position position="1"/>
    </location>
</feature>
<dbReference type="EMBL" id="SEYY01021197">
    <property type="protein sequence ID" value="KAB7496615.1"/>
    <property type="molecule type" value="Genomic_DNA"/>
</dbReference>
<dbReference type="SUPFAM" id="SSF50978">
    <property type="entry name" value="WD40 repeat-like"/>
    <property type="match status" value="1"/>
</dbReference>
<evidence type="ECO:0000256" key="3">
    <source>
        <dbReference type="ARBA" id="ARBA00022574"/>
    </source>
</evidence>
<keyword evidence="7" id="KW-1185">Reference proteome</keyword>
<dbReference type="PANTHER" id="PTHR10241:SF25">
    <property type="entry name" value="TOMOSYN, ISOFORM C"/>
    <property type="match status" value="1"/>
</dbReference>
<dbReference type="GO" id="GO:0031201">
    <property type="term" value="C:SNARE complex"/>
    <property type="evidence" value="ECO:0007669"/>
    <property type="project" value="TreeGrafter"/>
</dbReference>
<comment type="similarity">
    <text evidence="1">Belongs to the WD repeat L(2)GL family.</text>
</comment>
<dbReference type="GO" id="GO:0006887">
    <property type="term" value="P:exocytosis"/>
    <property type="evidence" value="ECO:0007669"/>
    <property type="project" value="UniProtKB-KW"/>
</dbReference>
<dbReference type="Pfam" id="PF08366">
    <property type="entry name" value="LLGL"/>
    <property type="match status" value="1"/>
</dbReference>
<evidence type="ECO:0000259" key="5">
    <source>
        <dbReference type="Pfam" id="PF08366"/>
    </source>
</evidence>
<dbReference type="InterPro" id="IPR015943">
    <property type="entry name" value="WD40/YVTN_repeat-like_dom_sf"/>
</dbReference>
<organism evidence="6 7">
    <name type="scientific">Armadillidium nasatum</name>
    <dbReference type="NCBI Taxonomy" id="96803"/>
    <lineage>
        <taxon>Eukaryota</taxon>
        <taxon>Metazoa</taxon>
        <taxon>Ecdysozoa</taxon>
        <taxon>Arthropoda</taxon>
        <taxon>Crustacea</taxon>
        <taxon>Multicrustacea</taxon>
        <taxon>Malacostraca</taxon>
        <taxon>Eumalacostraca</taxon>
        <taxon>Peracarida</taxon>
        <taxon>Isopoda</taxon>
        <taxon>Oniscidea</taxon>
        <taxon>Crinocheta</taxon>
        <taxon>Armadillidiidae</taxon>
        <taxon>Armadillidium</taxon>
    </lineage>
</organism>
<proteinExistence type="inferred from homology"/>
<dbReference type="GO" id="GO:0005096">
    <property type="term" value="F:GTPase activator activity"/>
    <property type="evidence" value="ECO:0007669"/>
    <property type="project" value="TreeGrafter"/>
</dbReference>
<dbReference type="Gene3D" id="2.130.10.10">
    <property type="entry name" value="YVTN repeat-like/Quinoprotein amine dehydrogenase"/>
    <property type="match status" value="2"/>
</dbReference>
<dbReference type="InterPro" id="IPR001680">
    <property type="entry name" value="WD40_rpt"/>
</dbReference>
<dbReference type="PANTHER" id="PTHR10241">
    <property type="entry name" value="LETHAL 2 GIANT LARVAE PROTEIN"/>
    <property type="match status" value="1"/>
</dbReference>
<name>A0A5N5SR35_9CRUS</name>